<dbReference type="Pfam" id="PF13967">
    <property type="entry name" value="RSN1_TM"/>
    <property type="match status" value="1"/>
</dbReference>
<dbReference type="Pfam" id="PF14703">
    <property type="entry name" value="PHM7_cyt"/>
    <property type="match status" value="1"/>
</dbReference>
<keyword evidence="4 8" id="KW-0812">Transmembrane</keyword>
<dbReference type="Proteomes" id="UP001491310">
    <property type="component" value="Unassembled WGS sequence"/>
</dbReference>
<keyword evidence="6 8" id="KW-0472">Membrane</keyword>
<dbReference type="Pfam" id="PF02714">
    <property type="entry name" value="RSN1_7TM"/>
    <property type="match status" value="1"/>
</dbReference>
<feature type="region of interest" description="Disordered" evidence="7">
    <location>
        <begin position="957"/>
        <end position="984"/>
    </location>
</feature>
<keyword evidence="3" id="KW-0813">Transport</keyword>
<keyword evidence="13" id="KW-1185">Reference proteome</keyword>
<evidence type="ECO:0000256" key="3">
    <source>
        <dbReference type="ARBA" id="ARBA00022448"/>
    </source>
</evidence>
<comment type="caution">
    <text evidence="12">The sequence shown here is derived from an EMBL/GenBank/DDBJ whole genome shotgun (WGS) entry which is preliminary data.</text>
</comment>
<evidence type="ECO:0000256" key="1">
    <source>
        <dbReference type="ARBA" id="ARBA00004141"/>
    </source>
</evidence>
<evidence type="ECO:0000256" key="4">
    <source>
        <dbReference type="ARBA" id="ARBA00022692"/>
    </source>
</evidence>
<evidence type="ECO:0000256" key="2">
    <source>
        <dbReference type="ARBA" id="ARBA00007779"/>
    </source>
</evidence>
<feature type="domain" description="CSC1/OSCA1-like cytosolic" evidence="11">
    <location>
        <begin position="412"/>
        <end position="543"/>
    </location>
</feature>
<sequence length="984" mass="110535">MALTLESFGVSVAVNVLICLTVFLFFGWLRKTAFLEKFYAPKRFARTRRERPEPLPRSLWGWIPKVLQYTQDDVVELAGYDAAMYLRILALGIELFTFVSLWVIIVVLPTNLSGRQVEHLIGRSAVEPSNFTYWIPPPPPLPPPGVNPPAPNAPPRPIKAPDFYASVPPAPPGLEWWHYRPGVPPLPHPSQYFHNETYKSWGWRYDQNFQVVDYTFSKLDLTTMANISGGDQRLWVHLLSAWVISWFVWRLLWRYNREAVALRIAFFMSAEAGGVAHTVLVRDVPGLPYGTVAARIEDTALRFLPHFVKKRLVRGATVAHRNVLNAVDTVLDLPSRATNADASVHGPPVQGIVSAASGGDAQLVRRTSFFAKRHSSGRERPATAPLDPREVVTEVDAWGPAERALESGLSPKEMVELHFQRLFAGDVLRVHMAYDTRKVDGLASEYLRVRQKLLDLLDPTISHKDRKEDKVEFDRARLQDLVGAIRAATEELRRDPEAALPAAFVTFHTRAAQAVASTSLIHHDRTAWIASAAPEPRDVIWGNLGWRLWERQLRAVLCWVVFFCMIAFYLPVVTAIQALLQIDKLVDLPGIREVAELPLVSGLLAGFLPQLVLRLFFSLMPYILALLGRMEGLPAESEVEWGAVRKYFSFQVVTIFLATFVAGSFLNQVQLFISAPKSILRILGAAAPQTASFFMSYLLLLGLTTKPILFLRIPQLLMFWVGALWSRGERARARLWMGQYIDYGYEIPDNLMAVLLGLTFCVISPLIAPVALLFFIVNNIVGRYQLVYVYAERFQSGGKVWREVSGQVYFAVLTFQLVMVALLALKQAPIVALLAAPLPVLTVALWRSAEVLFGPPQEVLSLEAAADLDRRDQEHEAERRQMIEHGEFLESMYEAPPFRTARWDAASLPTEAAAVASGANRMGPAQDLEAQADSELPMMDDDDLYMDLYTEEFIDRKETAVQGSSRDKDEELPLSTPLLKRSSH</sequence>
<comment type="subcellular location">
    <subcellularLocation>
        <location evidence="1">Membrane</location>
        <topology evidence="1">Multi-pass membrane protein</topology>
    </subcellularLocation>
</comment>
<feature type="transmembrane region" description="Helical" evidence="8">
    <location>
        <begin position="678"/>
        <end position="701"/>
    </location>
</feature>
<feature type="transmembrane region" description="Helical" evidence="8">
    <location>
        <begin position="234"/>
        <end position="253"/>
    </location>
</feature>
<gene>
    <name evidence="12" type="ORF">WJX75_009706</name>
</gene>
<protein>
    <recommendedName>
        <fullName evidence="14">DUF221-domain-containing protein</fullName>
    </recommendedName>
</protein>
<evidence type="ECO:0000259" key="10">
    <source>
        <dbReference type="Pfam" id="PF13967"/>
    </source>
</evidence>
<feature type="transmembrane region" description="Helical" evidence="8">
    <location>
        <begin position="808"/>
        <end position="824"/>
    </location>
</feature>
<feature type="transmembrane region" description="Helical" evidence="8">
    <location>
        <begin position="556"/>
        <end position="580"/>
    </location>
</feature>
<evidence type="ECO:0000256" key="7">
    <source>
        <dbReference type="SAM" id="MobiDB-lite"/>
    </source>
</evidence>
<name>A0ABR2Z4K8_9CHLO</name>
<evidence type="ECO:0000259" key="9">
    <source>
        <dbReference type="Pfam" id="PF02714"/>
    </source>
</evidence>
<dbReference type="EMBL" id="JALJOT010000001">
    <property type="protein sequence ID" value="KAK9919147.1"/>
    <property type="molecule type" value="Genomic_DNA"/>
</dbReference>
<feature type="domain" description="CSC1/OSCA1-like 7TM region" evidence="9">
    <location>
        <begin position="555"/>
        <end position="822"/>
    </location>
</feature>
<feature type="domain" description="CSC1/OSCA1-like N-terminal transmembrane" evidence="10">
    <location>
        <begin position="8"/>
        <end position="118"/>
    </location>
</feature>
<evidence type="ECO:0000256" key="8">
    <source>
        <dbReference type="SAM" id="Phobius"/>
    </source>
</evidence>
<dbReference type="PANTHER" id="PTHR13018">
    <property type="entry name" value="PROBABLE MEMBRANE PROTEIN DUF221-RELATED"/>
    <property type="match status" value="1"/>
</dbReference>
<keyword evidence="5 8" id="KW-1133">Transmembrane helix</keyword>
<evidence type="ECO:0008006" key="14">
    <source>
        <dbReference type="Google" id="ProtNLM"/>
    </source>
</evidence>
<proteinExistence type="inferred from homology"/>
<comment type="similarity">
    <text evidence="2">Belongs to the CSC1 (TC 1.A.17) family.</text>
</comment>
<feature type="transmembrane region" description="Helical" evidence="8">
    <location>
        <begin position="751"/>
        <end position="777"/>
    </location>
</feature>
<evidence type="ECO:0000313" key="13">
    <source>
        <dbReference type="Proteomes" id="UP001491310"/>
    </source>
</evidence>
<dbReference type="InterPro" id="IPR032880">
    <property type="entry name" value="CSC1/OSCA1-like_N"/>
</dbReference>
<evidence type="ECO:0000256" key="5">
    <source>
        <dbReference type="ARBA" id="ARBA00022989"/>
    </source>
</evidence>
<feature type="compositionally biased region" description="Basic and acidic residues" evidence="7">
    <location>
        <begin position="957"/>
        <end position="971"/>
    </location>
</feature>
<organism evidence="12 13">
    <name type="scientific">Coccomyxa subellipsoidea</name>
    <dbReference type="NCBI Taxonomy" id="248742"/>
    <lineage>
        <taxon>Eukaryota</taxon>
        <taxon>Viridiplantae</taxon>
        <taxon>Chlorophyta</taxon>
        <taxon>core chlorophytes</taxon>
        <taxon>Trebouxiophyceae</taxon>
        <taxon>Trebouxiophyceae incertae sedis</taxon>
        <taxon>Coccomyxaceae</taxon>
        <taxon>Coccomyxa</taxon>
    </lineage>
</organism>
<evidence type="ECO:0000313" key="12">
    <source>
        <dbReference type="EMBL" id="KAK9919147.1"/>
    </source>
</evidence>
<feature type="transmembrane region" description="Helical" evidence="8">
    <location>
        <begin position="708"/>
        <end position="726"/>
    </location>
</feature>
<feature type="transmembrane region" description="Helical" evidence="8">
    <location>
        <begin position="88"/>
        <end position="108"/>
    </location>
</feature>
<feature type="transmembrane region" description="Helical" evidence="8">
    <location>
        <begin position="12"/>
        <end position="29"/>
    </location>
</feature>
<feature type="transmembrane region" description="Helical" evidence="8">
    <location>
        <begin position="600"/>
        <end position="627"/>
    </location>
</feature>
<accession>A0ABR2Z4K8</accession>
<reference evidence="12 13" key="1">
    <citation type="journal article" date="2024" name="Nat. Commun.">
        <title>Phylogenomics reveals the evolutionary origins of lichenization in chlorophyte algae.</title>
        <authorList>
            <person name="Puginier C."/>
            <person name="Libourel C."/>
            <person name="Otte J."/>
            <person name="Skaloud P."/>
            <person name="Haon M."/>
            <person name="Grisel S."/>
            <person name="Petersen M."/>
            <person name="Berrin J.G."/>
            <person name="Delaux P.M."/>
            <person name="Dal Grande F."/>
            <person name="Keller J."/>
        </authorList>
    </citation>
    <scope>NUCLEOTIDE SEQUENCE [LARGE SCALE GENOMIC DNA]</scope>
    <source>
        <strain evidence="12 13">SAG 216-7</strain>
    </source>
</reference>
<feature type="transmembrane region" description="Helical" evidence="8">
    <location>
        <begin position="647"/>
        <end position="666"/>
    </location>
</feature>
<dbReference type="InterPro" id="IPR003864">
    <property type="entry name" value="CSC1/OSCA1-like_7TM"/>
</dbReference>
<dbReference type="InterPro" id="IPR045122">
    <property type="entry name" value="Csc1-like"/>
</dbReference>
<evidence type="ECO:0000256" key="6">
    <source>
        <dbReference type="ARBA" id="ARBA00023136"/>
    </source>
</evidence>
<evidence type="ECO:0000259" key="11">
    <source>
        <dbReference type="Pfam" id="PF14703"/>
    </source>
</evidence>
<dbReference type="InterPro" id="IPR027815">
    <property type="entry name" value="CSC1/OSCA1-like_cyt"/>
</dbReference>
<dbReference type="PANTHER" id="PTHR13018:SF5">
    <property type="entry name" value="RE44586P"/>
    <property type="match status" value="1"/>
</dbReference>